<dbReference type="RefSeq" id="WP_219045090.1">
    <property type="nucleotide sequence ID" value="NZ_JAHWDQ010000009.1"/>
</dbReference>
<comment type="caution">
    <text evidence="2">The sequence shown here is derived from an EMBL/GenBank/DDBJ whole genome shotgun (WGS) entry which is preliminary data.</text>
</comment>
<reference evidence="2" key="1">
    <citation type="submission" date="2021-07" db="EMBL/GenBank/DDBJ databases">
        <title>Zhongshania sp. CAU 1632 isolated from seawater.</title>
        <authorList>
            <person name="Kim W."/>
        </authorList>
    </citation>
    <scope>NUCLEOTIDE SEQUENCE</scope>
    <source>
        <strain evidence="2">CAU 1632</strain>
    </source>
</reference>
<dbReference type="EMBL" id="JAHWDQ010000009">
    <property type="protein sequence ID" value="MBW2942844.1"/>
    <property type="molecule type" value="Genomic_DNA"/>
</dbReference>
<evidence type="ECO:0008006" key="4">
    <source>
        <dbReference type="Google" id="ProtNLM"/>
    </source>
</evidence>
<keyword evidence="3" id="KW-1185">Reference proteome</keyword>
<dbReference type="Proteomes" id="UP001166291">
    <property type="component" value="Unassembled WGS sequence"/>
</dbReference>
<accession>A0ABS6VWW0</accession>
<sequence>MNLRQITTAAAISLLSSSLAFATPAQDDSIHVRASFYSSTYSDMHQKLISEVINTLITDKKLAGQLEIDGRNGSIYISGRVKEVSMIYRVVEIIKRNTDVRHVDVRQLDT</sequence>
<evidence type="ECO:0000313" key="3">
    <source>
        <dbReference type="Proteomes" id="UP001166291"/>
    </source>
</evidence>
<feature type="signal peptide" evidence="1">
    <location>
        <begin position="1"/>
        <end position="22"/>
    </location>
</feature>
<gene>
    <name evidence="2" type="ORF">KXJ70_18750</name>
</gene>
<organism evidence="2 3">
    <name type="scientific">Zhongshania aquimaris</name>
    <dbReference type="NCBI Taxonomy" id="2857107"/>
    <lineage>
        <taxon>Bacteria</taxon>
        <taxon>Pseudomonadati</taxon>
        <taxon>Pseudomonadota</taxon>
        <taxon>Gammaproteobacteria</taxon>
        <taxon>Cellvibrionales</taxon>
        <taxon>Spongiibacteraceae</taxon>
        <taxon>Zhongshania</taxon>
    </lineage>
</organism>
<proteinExistence type="predicted"/>
<evidence type="ECO:0000313" key="2">
    <source>
        <dbReference type="EMBL" id="MBW2942844.1"/>
    </source>
</evidence>
<keyword evidence="1" id="KW-0732">Signal</keyword>
<feature type="chain" id="PRO_5045600460" description="BON domain-containing protein" evidence="1">
    <location>
        <begin position="23"/>
        <end position="110"/>
    </location>
</feature>
<name>A0ABS6VWW0_9GAMM</name>
<evidence type="ECO:0000256" key="1">
    <source>
        <dbReference type="SAM" id="SignalP"/>
    </source>
</evidence>
<protein>
    <recommendedName>
        <fullName evidence="4">BON domain-containing protein</fullName>
    </recommendedName>
</protein>